<dbReference type="Pfam" id="PF02036">
    <property type="entry name" value="SCP2"/>
    <property type="match status" value="1"/>
</dbReference>
<dbReference type="GO" id="GO:0005829">
    <property type="term" value="C:cytosol"/>
    <property type="evidence" value="ECO:0007669"/>
    <property type="project" value="TreeGrafter"/>
</dbReference>
<evidence type="ECO:0000313" key="3">
    <source>
        <dbReference type="Proteomes" id="UP000233343"/>
    </source>
</evidence>
<feature type="domain" description="SCP2" evidence="1">
    <location>
        <begin position="9"/>
        <end position="105"/>
    </location>
</feature>
<dbReference type="InterPro" id="IPR036527">
    <property type="entry name" value="SCP2_sterol-bd_dom_sf"/>
</dbReference>
<gene>
    <name evidence="2" type="ORF">CWS20_06075</name>
</gene>
<dbReference type="Gene3D" id="3.30.1050.10">
    <property type="entry name" value="SCP2 sterol-binding domain"/>
    <property type="match status" value="1"/>
</dbReference>
<dbReference type="PANTHER" id="PTHR10094">
    <property type="entry name" value="STEROL CARRIER PROTEIN 2 SCP-2 FAMILY PROTEIN"/>
    <property type="match status" value="1"/>
</dbReference>
<protein>
    <submittedName>
        <fullName evidence="2">Sterol carrier protein</fullName>
    </submittedName>
</protein>
<accession>A0A2N0ZK96</accession>
<dbReference type="InterPro" id="IPR003033">
    <property type="entry name" value="SCP2_sterol-bd_dom"/>
</dbReference>
<comment type="caution">
    <text evidence="2">The sequence shown here is derived from an EMBL/GenBank/DDBJ whole genome shotgun (WGS) entry which is preliminary data.</text>
</comment>
<evidence type="ECO:0000313" key="2">
    <source>
        <dbReference type="EMBL" id="PKG29937.1"/>
    </source>
</evidence>
<dbReference type="EMBL" id="PISD01000010">
    <property type="protein sequence ID" value="PKG29937.1"/>
    <property type="molecule type" value="Genomic_DNA"/>
</dbReference>
<name>A0A2N0ZK96_9BACI</name>
<dbReference type="Proteomes" id="UP000233343">
    <property type="component" value="Unassembled WGS sequence"/>
</dbReference>
<dbReference type="RefSeq" id="WP_066195201.1">
    <property type="nucleotide sequence ID" value="NZ_CP194732.1"/>
</dbReference>
<reference evidence="2 3" key="1">
    <citation type="journal article" date="2010" name="Int. J. Syst. Evol. Microbiol.">
        <title>Bacillus horneckiae sp. nov., isolated from a spacecraft-assembly clean room.</title>
        <authorList>
            <person name="Vaishampayan P."/>
            <person name="Probst A."/>
            <person name="Krishnamurthi S."/>
            <person name="Ghosh S."/>
            <person name="Osman S."/>
            <person name="McDowall A."/>
            <person name="Ruckmani A."/>
            <person name="Mayilraj S."/>
            <person name="Venkateswaran K."/>
        </authorList>
    </citation>
    <scope>NUCLEOTIDE SEQUENCE [LARGE SCALE GENOMIC DNA]</scope>
    <source>
        <strain evidence="3">1PO1SC</strain>
    </source>
</reference>
<keyword evidence="3" id="KW-1185">Reference proteome</keyword>
<evidence type="ECO:0000259" key="1">
    <source>
        <dbReference type="Pfam" id="PF02036"/>
    </source>
</evidence>
<sequence>MSVILELEKITDKMNANPAHIENEKDRIFQVELKESGPVQIVLKEGKVHLETGHTDKAEVKLKMNDQNFSSLLKGNLNTTVAFMTGGLKVEGNIGLALKLQEILKKYQ</sequence>
<organism evidence="2 3">
    <name type="scientific">Cytobacillus horneckiae</name>
    <dbReference type="NCBI Taxonomy" id="549687"/>
    <lineage>
        <taxon>Bacteria</taxon>
        <taxon>Bacillati</taxon>
        <taxon>Bacillota</taxon>
        <taxon>Bacilli</taxon>
        <taxon>Bacillales</taxon>
        <taxon>Bacillaceae</taxon>
        <taxon>Cytobacillus</taxon>
    </lineage>
</organism>
<proteinExistence type="predicted"/>
<dbReference type="SUPFAM" id="SSF55718">
    <property type="entry name" value="SCP-like"/>
    <property type="match status" value="1"/>
</dbReference>
<dbReference type="PANTHER" id="PTHR10094:SF25">
    <property type="entry name" value="SCP2 STEROL-BINDING DOMAIN-CONTAINING PROTEIN 1"/>
    <property type="match status" value="1"/>
</dbReference>
<dbReference type="AlphaFoldDB" id="A0A2N0ZK96"/>